<evidence type="ECO:0000256" key="2">
    <source>
        <dbReference type="ARBA" id="ARBA00008016"/>
    </source>
</evidence>
<evidence type="ECO:0000259" key="9">
    <source>
        <dbReference type="Pfam" id="PF02463"/>
    </source>
</evidence>
<comment type="similarity">
    <text evidence="2">Belongs to the RecF family.</text>
</comment>
<dbReference type="SUPFAM" id="SSF52540">
    <property type="entry name" value="P-loop containing nucleoside triphosphate hydrolases"/>
    <property type="match status" value="1"/>
</dbReference>
<evidence type="ECO:0000256" key="3">
    <source>
        <dbReference type="ARBA" id="ARBA00020170"/>
    </source>
</evidence>
<dbReference type="GO" id="GO:0000731">
    <property type="term" value="P:DNA synthesis involved in DNA repair"/>
    <property type="evidence" value="ECO:0007669"/>
    <property type="project" value="TreeGrafter"/>
</dbReference>
<dbReference type="GO" id="GO:0005524">
    <property type="term" value="F:ATP binding"/>
    <property type="evidence" value="ECO:0007669"/>
    <property type="project" value="UniProtKB-KW"/>
</dbReference>
<dbReference type="GO" id="GO:0005737">
    <property type="term" value="C:cytoplasm"/>
    <property type="evidence" value="ECO:0007669"/>
    <property type="project" value="UniProtKB-SubCell"/>
</dbReference>
<evidence type="ECO:0000256" key="1">
    <source>
        <dbReference type="ARBA" id="ARBA00004496"/>
    </source>
</evidence>
<dbReference type="PANTHER" id="PTHR32182">
    <property type="entry name" value="DNA REPLICATION AND REPAIR PROTEIN RECF"/>
    <property type="match status" value="1"/>
</dbReference>
<dbReference type="EMBL" id="UOEK01000145">
    <property type="protein sequence ID" value="VAV98693.1"/>
    <property type="molecule type" value="Genomic_DNA"/>
</dbReference>
<sequence length="365" mass="40289">MHLAWLRLSGFRNYDSLEIEPDIGVNILVGPNGAGKTNILEAIAYGSKLRSFRSSPDESLVSTNAEAAVLRLGIERAAGEGRIEIELPRNGRRRVLFNGKRPQRSSVLAAEFPVVAFLPDDLGIVKGGPAGRRELLDELASQLTPTTGADIDQFKKVLRQRNSLLKQAGRSVDVMTLDVWDERLATFGARVLLHRLTLLTAMAPVLRESYATVSSANGVLGWRYDSSWAAGCTPNTPQSEAESLLREALLRRRERDMDMRSTSVGPHRDEPTFLLDDRLTRNQASQGEQRSVALSMRLAAYYLLEERHGRPPVLLLDDVFSELDVERADGVMALMPRGQVFVSSAREDEVPVGGRRWSVSGGTVT</sequence>
<dbReference type="AlphaFoldDB" id="A0A3B0SQM4"/>
<dbReference type="InterPro" id="IPR018078">
    <property type="entry name" value="DNA-binding_RecF_CS"/>
</dbReference>
<reference evidence="10" key="1">
    <citation type="submission" date="2018-06" db="EMBL/GenBank/DDBJ databases">
        <authorList>
            <person name="Zhirakovskaya E."/>
        </authorList>
    </citation>
    <scope>NUCLEOTIDE SEQUENCE</scope>
</reference>
<evidence type="ECO:0000313" key="10">
    <source>
        <dbReference type="EMBL" id="VAV98693.1"/>
    </source>
</evidence>
<dbReference type="PROSITE" id="PS00618">
    <property type="entry name" value="RECF_2"/>
    <property type="match status" value="1"/>
</dbReference>
<keyword evidence="8" id="KW-0238">DNA-binding</keyword>
<dbReference type="InterPro" id="IPR042174">
    <property type="entry name" value="RecF_2"/>
</dbReference>
<evidence type="ECO:0000256" key="5">
    <source>
        <dbReference type="ARBA" id="ARBA00022705"/>
    </source>
</evidence>
<dbReference type="NCBIfam" id="TIGR00611">
    <property type="entry name" value="recf"/>
    <property type="match status" value="1"/>
</dbReference>
<protein>
    <recommendedName>
        <fullName evidence="3">DNA replication and repair protein RecF</fullName>
    </recommendedName>
</protein>
<dbReference type="InterPro" id="IPR027417">
    <property type="entry name" value="P-loop_NTPase"/>
</dbReference>
<dbReference type="PANTHER" id="PTHR32182:SF0">
    <property type="entry name" value="DNA REPLICATION AND REPAIR PROTEIN RECF"/>
    <property type="match status" value="1"/>
</dbReference>
<evidence type="ECO:0000256" key="6">
    <source>
        <dbReference type="ARBA" id="ARBA00022741"/>
    </source>
</evidence>
<name>A0A3B0SQM4_9ZZZZ</name>
<dbReference type="HAMAP" id="MF_00365">
    <property type="entry name" value="RecF"/>
    <property type="match status" value="1"/>
</dbReference>
<proteinExistence type="inferred from homology"/>
<keyword evidence="4" id="KW-0963">Cytoplasm</keyword>
<feature type="domain" description="RecF/RecN/SMC N-terminal" evidence="9">
    <location>
        <begin position="3"/>
        <end position="349"/>
    </location>
</feature>
<dbReference type="Gene3D" id="3.40.50.300">
    <property type="entry name" value="P-loop containing nucleotide triphosphate hydrolases"/>
    <property type="match status" value="1"/>
</dbReference>
<gene>
    <name evidence="10" type="ORF">MNBD_ACTINO02-2426</name>
</gene>
<dbReference type="Pfam" id="PF02463">
    <property type="entry name" value="SMC_N"/>
    <property type="match status" value="1"/>
</dbReference>
<dbReference type="InterPro" id="IPR003395">
    <property type="entry name" value="RecF/RecN/SMC_N"/>
</dbReference>
<accession>A0A3B0SQM4</accession>
<evidence type="ECO:0000256" key="8">
    <source>
        <dbReference type="ARBA" id="ARBA00023125"/>
    </source>
</evidence>
<dbReference type="GO" id="GO:0006260">
    <property type="term" value="P:DNA replication"/>
    <property type="evidence" value="ECO:0007669"/>
    <property type="project" value="UniProtKB-KW"/>
</dbReference>
<organism evidence="10">
    <name type="scientific">hydrothermal vent metagenome</name>
    <dbReference type="NCBI Taxonomy" id="652676"/>
    <lineage>
        <taxon>unclassified sequences</taxon>
        <taxon>metagenomes</taxon>
        <taxon>ecological metagenomes</taxon>
    </lineage>
</organism>
<keyword evidence="7" id="KW-0067">ATP-binding</keyword>
<evidence type="ECO:0000256" key="4">
    <source>
        <dbReference type="ARBA" id="ARBA00022490"/>
    </source>
</evidence>
<comment type="subcellular location">
    <subcellularLocation>
        <location evidence="1">Cytoplasm</location>
    </subcellularLocation>
</comment>
<evidence type="ECO:0000256" key="7">
    <source>
        <dbReference type="ARBA" id="ARBA00022840"/>
    </source>
</evidence>
<dbReference type="Gene3D" id="1.20.1050.90">
    <property type="entry name" value="RecF/RecN/SMC, N-terminal domain"/>
    <property type="match status" value="1"/>
</dbReference>
<dbReference type="GO" id="GO:0003697">
    <property type="term" value="F:single-stranded DNA binding"/>
    <property type="evidence" value="ECO:0007669"/>
    <property type="project" value="InterPro"/>
</dbReference>
<dbReference type="GO" id="GO:0006302">
    <property type="term" value="P:double-strand break repair"/>
    <property type="evidence" value="ECO:0007669"/>
    <property type="project" value="TreeGrafter"/>
</dbReference>
<dbReference type="InterPro" id="IPR001238">
    <property type="entry name" value="DNA-binding_RecF"/>
</dbReference>
<keyword evidence="5" id="KW-0235">DNA replication</keyword>
<keyword evidence="6" id="KW-0547">Nucleotide-binding</keyword>